<name>A0A2P8E5I8_9ACTN</name>
<dbReference type="AlphaFoldDB" id="A0A2P8E5I8"/>
<comment type="caution">
    <text evidence="6">The sequence shown here is derived from an EMBL/GenBank/DDBJ whole genome shotgun (WGS) entry which is preliminary data.</text>
</comment>
<evidence type="ECO:0000259" key="5">
    <source>
        <dbReference type="Pfam" id="PF00733"/>
    </source>
</evidence>
<dbReference type="OrthoDB" id="5140532at2"/>
<dbReference type="GO" id="GO:0006529">
    <property type="term" value="P:asparagine biosynthetic process"/>
    <property type="evidence" value="ECO:0007669"/>
    <property type="project" value="UniProtKB-KW"/>
</dbReference>
<comment type="catalytic activity">
    <reaction evidence="4">
        <text>L-aspartate + L-glutamine + ATP + H2O = L-asparagine + L-glutamate + AMP + diphosphate + H(+)</text>
        <dbReference type="Rhea" id="RHEA:12228"/>
        <dbReference type="ChEBI" id="CHEBI:15377"/>
        <dbReference type="ChEBI" id="CHEBI:15378"/>
        <dbReference type="ChEBI" id="CHEBI:29985"/>
        <dbReference type="ChEBI" id="CHEBI:29991"/>
        <dbReference type="ChEBI" id="CHEBI:30616"/>
        <dbReference type="ChEBI" id="CHEBI:33019"/>
        <dbReference type="ChEBI" id="CHEBI:58048"/>
        <dbReference type="ChEBI" id="CHEBI:58359"/>
        <dbReference type="ChEBI" id="CHEBI:456215"/>
        <dbReference type="EC" id="6.3.5.4"/>
    </reaction>
</comment>
<dbReference type="EMBL" id="PYGE01000005">
    <property type="protein sequence ID" value="PSL04735.1"/>
    <property type="molecule type" value="Genomic_DNA"/>
</dbReference>
<evidence type="ECO:0000256" key="2">
    <source>
        <dbReference type="ARBA" id="ARBA00012737"/>
    </source>
</evidence>
<evidence type="ECO:0000256" key="4">
    <source>
        <dbReference type="ARBA" id="ARBA00048741"/>
    </source>
</evidence>
<sequence>MAHEVVSTSNATAALVSTEPVGAGEGVVSGTGDNLMAAVALTKSGLSKAVSDTVPSAAVGAEAGHVVVAAEPDGTITVRNDGAGVVPVFWFAGAHDLCVSTHLASLVSLGAPADPDMQGMVEYLAMLHPLGQRTTLAKASILPAGGELTWRPGGVGEVRSQPVFAPSGETMSDVAAVDTFRDTWNVVMRDIIDRREGGRLALSLSGGLDSRAIACALAALGSGASTFTYGTRGQREVEIATAIAERLGMPHTTMPLTGDRILPEMSAGAERLDGAHAPSELYDSWFHDAIHQFADVVVNGHAGGPLWGDEKAHGLRSLDDVAAHVHGRYAGAVTQAETYLADRAGGDIDAILRASIRASLEPWDFSRRSDMITYWQVTNRQTRWGNMVVSAMRRRGIRVETPFMDGRFLSYAARLGPSQRRNGRLYLRIHRTVFPQTADVPRSDDGNPPDRLSHLYWSGDTSFLAQWLAMTAEHPVSGVRRGARRAAMQGASLLRTRLNVPGPADRLATRASAFPADLLVRTRPTYASRLASWVESNAGAHPMFDDEQLFAAVAALRSGTFTGSASALARVATANTWLADYARRGAARRELLH</sequence>
<dbReference type="InterPro" id="IPR051786">
    <property type="entry name" value="ASN_synthetase/amidase"/>
</dbReference>
<dbReference type="EC" id="6.3.5.4" evidence="2"/>
<dbReference type="Proteomes" id="UP000243528">
    <property type="component" value="Unassembled WGS sequence"/>
</dbReference>
<protein>
    <recommendedName>
        <fullName evidence="2">asparagine synthase (glutamine-hydrolyzing)</fullName>
        <ecNumber evidence="2">6.3.5.4</ecNumber>
    </recommendedName>
</protein>
<dbReference type="InterPro" id="IPR001962">
    <property type="entry name" value="Asn_synthase"/>
</dbReference>
<proteinExistence type="predicted"/>
<dbReference type="InterPro" id="IPR014729">
    <property type="entry name" value="Rossmann-like_a/b/a_fold"/>
</dbReference>
<keyword evidence="3" id="KW-0028">Amino-acid biosynthesis</keyword>
<gene>
    <name evidence="6" type="ORF">CLV30_105202</name>
</gene>
<dbReference type="InterPro" id="IPR029055">
    <property type="entry name" value="Ntn_hydrolases_N"/>
</dbReference>
<dbReference type="PANTHER" id="PTHR43284:SF1">
    <property type="entry name" value="ASPARAGINE SYNTHETASE"/>
    <property type="match status" value="1"/>
</dbReference>
<organism evidence="6 7">
    <name type="scientific">Haloactinopolyspora alba</name>
    <dbReference type="NCBI Taxonomy" id="648780"/>
    <lineage>
        <taxon>Bacteria</taxon>
        <taxon>Bacillati</taxon>
        <taxon>Actinomycetota</taxon>
        <taxon>Actinomycetes</taxon>
        <taxon>Jiangellales</taxon>
        <taxon>Jiangellaceae</taxon>
        <taxon>Haloactinopolyspora</taxon>
    </lineage>
</organism>
<feature type="domain" description="Asparagine synthetase" evidence="5">
    <location>
        <begin position="199"/>
        <end position="435"/>
    </location>
</feature>
<dbReference type="Gene3D" id="3.40.50.620">
    <property type="entry name" value="HUPs"/>
    <property type="match status" value="1"/>
</dbReference>
<evidence type="ECO:0000256" key="3">
    <source>
        <dbReference type="ARBA" id="ARBA00022888"/>
    </source>
</evidence>
<keyword evidence="3" id="KW-0061">Asparagine biosynthesis</keyword>
<keyword evidence="7" id="KW-1185">Reference proteome</keyword>
<accession>A0A2P8E5I8</accession>
<reference evidence="6 7" key="1">
    <citation type="submission" date="2018-03" db="EMBL/GenBank/DDBJ databases">
        <title>Genomic Encyclopedia of Archaeal and Bacterial Type Strains, Phase II (KMG-II): from individual species to whole genera.</title>
        <authorList>
            <person name="Goeker M."/>
        </authorList>
    </citation>
    <scope>NUCLEOTIDE SEQUENCE [LARGE SCALE GENOMIC DNA]</scope>
    <source>
        <strain evidence="6 7">DSM 45211</strain>
    </source>
</reference>
<dbReference type="SUPFAM" id="SSF56235">
    <property type="entry name" value="N-terminal nucleophile aminohydrolases (Ntn hydrolases)"/>
    <property type="match status" value="1"/>
</dbReference>
<evidence type="ECO:0000313" key="7">
    <source>
        <dbReference type="Proteomes" id="UP000243528"/>
    </source>
</evidence>
<dbReference type="RefSeq" id="WP_106536925.1">
    <property type="nucleotide sequence ID" value="NZ_PYGE01000005.1"/>
</dbReference>
<dbReference type="SUPFAM" id="SSF52402">
    <property type="entry name" value="Adenine nucleotide alpha hydrolases-like"/>
    <property type="match status" value="1"/>
</dbReference>
<dbReference type="GO" id="GO:0004066">
    <property type="term" value="F:asparagine synthase (glutamine-hydrolyzing) activity"/>
    <property type="evidence" value="ECO:0007669"/>
    <property type="project" value="UniProtKB-EC"/>
</dbReference>
<dbReference type="PANTHER" id="PTHR43284">
    <property type="entry name" value="ASPARAGINE SYNTHETASE (GLUTAMINE-HYDROLYZING)"/>
    <property type="match status" value="1"/>
</dbReference>
<evidence type="ECO:0000256" key="1">
    <source>
        <dbReference type="ARBA" id="ARBA00005187"/>
    </source>
</evidence>
<evidence type="ECO:0000313" key="6">
    <source>
        <dbReference type="EMBL" id="PSL04735.1"/>
    </source>
</evidence>
<comment type="pathway">
    <text evidence="1">Amino-acid biosynthesis; L-asparagine biosynthesis; L-asparagine from L-aspartate (L-Gln route): step 1/1.</text>
</comment>
<dbReference type="Pfam" id="PF00733">
    <property type="entry name" value="Asn_synthase"/>
    <property type="match status" value="1"/>
</dbReference>